<feature type="transmembrane region" description="Helical" evidence="7">
    <location>
        <begin position="6"/>
        <end position="24"/>
    </location>
</feature>
<accession>A0A846MVY2</accession>
<keyword evidence="9" id="KW-1185">Reference proteome</keyword>
<dbReference type="Pfam" id="PF01790">
    <property type="entry name" value="LGT"/>
    <property type="match status" value="1"/>
</dbReference>
<evidence type="ECO:0000256" key="5">
    <source>
        <dbReference type="ARBA" id="ARBA00022989"/>
    </source>
</evidence>
<comment type="caution">
    <text evidence="8">The sequence shown here is derived from an EMBL/GenBank/DDBJ whole genome shotgun (WGS) entry which is preliminary data.</text>
</comment>
<feature type="transmembrane region" description="Helical" evidence="7">
    <location>
        <begin position="72"/>
        <end position="98"/>
    </location>
</feature>
<dbReference type="Proteomes" id="UP000570514">
    <property type="component" value="Unassembled WGS sequence"/>
</dbReference>
<keyword evidence="6 7" id="KW-0472">Membrane</keyword>
<dbReference type="AlphaFoldDB" id="A0A846MVY2"/>
<evidence type="ECO:0000256" key="1">
    <source>
        <dbReference type="ARBA" id="ARBA00007150"/>
    </source>
</evidence>
<evidence type="ECO:0000256" key="4">
    <source>
        <dbReference type="ARBA" id="ARBA00022692"/>
    </source>
</evidence>
<evidence type="ECO:0000256" key="2">
    <source>
        <dbReference type="ARBA" id="ARBA00022475"/>
    </source>
</evidence>
<proteinExistence type="inferred from homology"/>
<feature type="transmembrane region" description="Helical" evidence="7">
    <location>
        <begin position="44"/>
        <end position="66"/>
    </location>
</feature>
<evidence type="ECO:0000313" key="8">
    <source>
        <dbReference type="EMBL" id="NIK87157.1"/>
    </source>
</evidence>
<protein>
    <submittedName>
        <fullName evidence="8">Prolipoprotein diacylglyceryltransferase</fullName>
    </submittedName>
</protein>
<keyword evidence="2" id="KW-1003">Cell membrane</keyword>
<feature type="transmembrane region" description="Helical" evidence="7">
    <location>
        <begin position="118"/>
        <end position="139"/>
    </location>
</feature>
<dbReference type="InterPro" id="IPR001640">
    <property type="entry name" value="Lgt"/>
</dbReference>
<feature type="transmembrane region" description="Helical" evidence="7">
    <location>
        <begin position="145"/>
        <end position="166"/>
    </location>
</feature>
<dbReference type="GO" id="GO:0042158">
    <property type="term" value="P:lipoprotein biosynthetic process"/>
    <property type="evidence" value="ECO:0007669"/>
    <property type="project" value="InterPro"/>
</dbReference>
<evidence type="ECO:0000313" key="9">
    <source>
        <dbReference type="Proteomes" id="UP000570514"/>
    </source>
</evidence>
<dbReference type="GO" id="GO:0005886">
    <property type="term" value="C:plasma membrane"/>
    <property type="evidence" value="ECO:0007669"/>
    <property type="project" value="InterPro"/>
</dbReference>
<name>A0A846MVY2_9PROT</name>
<feature type="transmembrane region" description="Helical" evidence="7">
    <location>
        <begin position="178"/>
        <end position="197"/>
    </location>
</feature>
<keyword evidence="3 8" id="KW-0808">Transferase</keyword>
<sequence length="200" mass="21808">MIASLLLLIPALLGARLLFILLHWRAFKANPKRIWRGTEGGAALYGGLILMVPMSLPLLMILRLPFGSYWDTASLIILVALALTRLGCLLNGCCGGRVSRSFIALTLTNYKGVRERRIPVQLFEAGAGLVLLGIVLLVWNEVPFGGAIFLFILAAYGAVRFVLEGFREEQDRIGNISLHRVISAVCFIGASVIFVIATGR</sequence>
<dbReference type="PANTHER" id="PTHR30589:SF0">
    <property type="entry name" value="PHOSPHATIDYLGLYCEROL--PROLIPOPROTEIN DIACYLGLYCERYL TRANSFERASE"/>
    <property type="match status" value="1"/>
</dbReference>
<evidence type="ECO:0000256" key="7">
    <source>
        <dbReference type="SAM" id="Phobius"/>
    </source>
</evidence>
<keyword evidence="4 7" id="KW-0812">Transmembrane</keyword>
<dbReference type="EMBL" id="JAASRM010000001">
    <property type="protein sequence ID" value="NIK87157.1"/>
    <property type="molecule type" value="Genomic_DNA"/>
</dbReference>
<dbReference type="PANTHER" id="PTHR30589">
    <property type="entry name" value="PROLIPOPROTEIN DIACYLGLYCERYL TRANSFERASE"/>
    <property type="match status" value="1"/>
</dbReference>
<reference evidence="8 9" key="1">
    <citation type="submission" date="2020-03" db="EMBL/GenBank/DDBJ databases">
        <title>Genomic Encyclopedia of Type Strains, Phase IV (KMG-IV): sequencing the most valuable type-strain genomes for metagenomic binning, comparative biology and taxonomic classification.</title>
        <authorList>
            <person name="Goeker M."/>
        </authorList>
    </citation>
    <scope>NUCLEOTIDE SEQUENCE [LARGE SCALE GENOMIC DNA]</scope>
    <source>
        <strain evidence="8 9">DSM 19867</strain>
    </source>
</reference>
<gene>
    <name evidence="8" type="ORF">FHS83_000475</name>
</gene>
<keyword evidence="8" id="KW-0449">Lipoprotein</keyword>
<comment type="similarity">
    <text evidence="1">Belongs to the Lgt family.</text>
</comment>
<keyword evidence="5 7" id="KW-1133">Transmembrane helix</keyword>
<evidence type="ECO:0000256" key="3">
    <source>
        <dbReference type="ARBA" id="ARBA00022679"/>
    </source>
</evidence>
<organism evidence="8 9">
    <name type="scientific">Rhizomicrobium palustre</name>
    <dbReference type="NCBI Taxonomy" id="189966"/>
    <lineage>
        <taxon>Bacteria</taxon>
        <taxon>Pseudomonadati</taxon>
        <taxon>Pseudomonadota</taxon>
        <taxon>Alphaproteobacteria</taxon>
        <taxon>Micropepsales</taxon>
        <taxon>Micropepsaceae</taxon>
        <taxon>Rhizomicrobium</taxon>
    </lineage>
</organism>
<evidence type="ECO:0000256" key="6">
    <source>
        <dbReference type="ARBA" id="ARBA00023136"/>
    </source>
</evidence>
<dbReference type="GO" id="GO:0008961">
    <property type="term" value="F:phosphatidylglycerol-prolipoprotein diacylglyceryl transferase activity"/>
    <property type="evidence" value="ECO:0007669"/>
    <property type="project" value="InterPro"/>
</dbReference>